<dbReference type="PANTHER" id="PTHR33841">
    <property type="entry name" value="DNA METHYLTRANSFERASE YEEA-RELATED"/>
    <property type="match status" value="1"/>
</dbReference>
<keyword evidence="8" id="KW-1185">Reference proteome</keyword>
<dbReference type="PANTHER" id="PTHR33841:SF1">
    <property type="entry name" value="DNA METHYLTRANSFERASE A"/>
    <property type="match status" value="1"/>
</dbReference>
<dbReference type="Pfam" id="PF07669">
    <property type="entry name" value="Eco57I"/>
    <property type="match status" value="1"/>
</dbReference>
<reference evidence="8" key="1">
    <citation type="submission" date="2023-07" db="EMBL/GenBank/DDBJ databases">
        <authorList>
            <person name="Luz R."/>
            <person name="Cordeiro R."/>
            <person name="Fonseca A."/>
            <person name="Goncalves V."/>
        </authorList>
    </citation>
    <scope>NUCLEOTIDE SEQUENCE [LARGE SCALE GENOMIC DNA]</scope>
    <source>
        <strain evidence="8">BACA0444</strain>
    </source>
</reference>
<evidence type="ECO:0000256" key="3">
    <source>
        <dbReference type="ARBA" id="ARBA00022679"/>
    </source>
</evidence>
<dbReference type="EMBL" id="JAVMIP010000004">
    <property type="protein sequence ID" value="MDS3860562.1"/>
    <property type="molecule type" value="Genomic_DNA"/>
</dbReference>
<evidence type="ECO:0000256" key="1">
    <source>
        <dbReference type="ARBA" id="ARBA00011900"/>
    </source>
</evidence>
<evidence type="ECO:0000256" key="5">
    <source>
        <dbReference type="ARBA" id="ARBA00047942"/>
    </source>
</evidence>
<dbReference type="InterPro" id="IPR029063">
    <property type="entry name" value="SAM-dependent_MTases_sf"/>
</dbReference>
<dbReference type="InterPro" id="IPR011639">
    <property type="entry name" value="MethylTrfase_TaqI-like_dom"/>
</dbReference>
<dbReference type="GO" id="GO:0009007">
    <property type="term" value="F:site-specific DNA-methyltransferase (adenine-specific) activity"/>
    <property type="evidence" value="ECO:0007669"/>
    <property type="project" value="UniProtKB-EC"/>
</dbReference>
<comment type="caution">
    <text evidence="7">The sequence shown here is derived from an EMBL/GenBank/DDBJ whole genome shotgun (WGS) entry which is preliminary data.</text>
</comment>
<keyword evidence="4" id="KW-0949">S-adenosyl-L-methionine</keyword>
<evidence type="ECO:0000256" key="4">
    <source>
        <dbReference type="ARBA" id="ARBA00022691"/>
    </source>
</evidence>
<organism evidence="7 8">
    <name type="scientific">Pseudocalidococcus azoricus BACA0444</name>
    <dbReference type="NCBI Taxonomy" id="2918990"/>
    <lineage>
        <taxon>Bacteria</taxon>
        <taxon>Bacillati</taxon>
        <taxon>Cyanobacteriota</taxon>
        <taxon>Cyanophyceae</taxon>
        <taxon>Acaryochloridales</taxon>
        <taxon>Thermosynechococcaceae</taxon>
        <taxon>Pseudocalidococcus</taxon>
        <taxon>Pseudocalidococcus azoricus</taxon>
    </lineage>
</organism>
<dbReference type="Gene3D" id="3.40.50.150">
    <property type="entry name" value="Vaccinia Virus protein VP39"/>
    <property type="match status" value="1"/>
</dbReference>
<evidence type="ECO:0000313" key="7">
    <source>
        <dbReference type="EMBL" id="MDS3860562.1"/>
    </source>
</evidence>
<feature type="domain" description="Type II methyltransferase M.TaqI-like" evidence="6">
    <location>
        <begin position="482"/>
        <end position="792"/>
    </location>
</feature>
<keyword evidence="3" id="KW-0808">Transferase</keyword>
<evidence type="ECO:0000256" key="2">
    <source>
        <dbReference type="ARBA" id="ARBA00022603"/>
    </source>
</evidence>
<evidence type="ECO:0000313" key="8">
    <source>
        <dbReference type="Proteomes" id="UP001268256"/>
    </source>
</evidence>
<gene>
    <name evidence="7" type="ORF">RIF25_07030</name>
</gene>
<dbReference type="GO" id="GO:0003676">
    <property type="term" value="F:nucleic acid binding"/>
    <property type="evidence" value="ECO:0007669"/>
    <property type="project" value="InterPro"/>
</dbReference>
<keyword evidence="2 7" id="KW-0489">Methyltransferase</keyword>
<sequence length="1299" mass="150673">MSLEKFSDTVAALCDIATELIATRGLGKPEETTKDRLIEPVLDALGYTPPYRTLEGTIRSLLGTATWVDYLLLPEKRHPPKLMLEAKSIKDTNIWAKNQQQVLEYLRNYSLDIDRDEPVLWIILTNFREWSVLRLQDREPFWTFTLADLQQDPELVRRFYACLSRESLRAERLEAFYTEKTRAELGARFLADLKVWRVILANGIRQSQPNLGLEKVREAAQVILNRFLLIRLLEAFSREMPFNYLGRVYHNWQQTFPDLPFIEDLRRAFYNTWVGYNTELFQRSWIDELFIEIDYLEPIIVLNAIPREGRLWQITGTLTDYRSLYNYDFTTLTQDILGTAYEQFLAHELILVDDLVKVLENQQTRKREGIFYTPDYIVRRIVYQTLQPLVKLKIDQAIEHLQTKEFELAYTVASEVLEITVIDPACGSGSFLLGAFDYLLGELKRYNQACTTVSLPDNFDLFNHAIPQPLVNPEELILVKVLHGVDRDPQAVLLAKLSLWTRLLRARPGEYGRRNGSIYSRLPALTLNIRVGDSLIHAPVSLEPFESDLNQARDLANIARDPNQSDAQRNQAAQDLEKIIDNINAEINPVLAYFFASDASIQSAVKVIKKRDANPEELAKIREFIRPGQLATAIYERWVEQHLPNWTVNELSRLKTDLVSLETALGDVVIKRPFNWPVEFPHIFDCHRPESEQGFMVVIGNPPYFNVDATFGRGALELDWLRFAYSDIYTDKTDILFYFIRWGFELLRSDGYLSFIVSRAFIQGDKSERLRDFLRTHTKIISIIDFLGNKVFNAGIATCILEIQKLLPESSHFVNSLNILNLNQAKQLLDRPIDLLPSSIVVKTNISQSQLSNARWEISPYIHIFRLIDEHGVKIRESNLVSYTEGITSGRDSIFEGEFQDRFPKDFLLDRVAGSLIDCYGCQKLQTQILYYTHQTDWDDLPKSIKKYLNSHKVELENRDVFKNVTSHYNWYHLHRPRYGMRDAKIIFPRRCSSNKFFVDEYGTIGFKSDVAAFIKEEGASLNDLFYLCSLLNSKVIQFRYRCLGGIGKLTGQGMFEYFENQVGDLPIPVISDPDNNPNYQALVRLGREAHQAWQDRYQILMAYHAQSTALPHQEKPLNLYFDLLGDYVSDLAWSSPIPNQEGYLLKFRVDPKADGLIIWAEVTDEEDWRDGNRNWVELLQVKISNTHLRRYLLAQLIYLTEFDSTFRRKQKLSSTSENLIHSVLNVIKLPYFDLDRFNNLRILDLLEKRVNQSVGRSDIEAISLRQLEIRHEIDQIAYRLYGVAEYIETIEQALATVL</sequence>
<dbReference type="GO" id="GO:0032259">
    <property type="term" value="P:methylation"/>
    <property type="evidence" value="ECO:0007669"/>
    <property type="project" value="UniProtKB-KW"/>
</dbReference>
<evidence type="ECO:0000259" key="6">
    <source>
        <dbReference type="Pfam" id="PF07669"/>
    </source>
</evidence>
<dbReference type="GO" id="GO:0006304">
    <property type="term" value="P:DNA modification"/>
    <property type="evidence" value="ECO:0007669"/>
    <property type="project" value="InterPro"/>
</dbReference>
<name>A0AAE4JZ89_9CYAN</name>
<dbReference type="Proteomes" id="UP001268256">
    <property type="component" value="Unassembled WGS sequence"/>
</dbReference>
<dbReference type="SUPFAM" id="SSF53335">
    <property type="entry name" value="S-adenosyl-L-methionine-dependent methyltransferases"/>
    <property type="match status" value="1"/>
</dbReference>
<dbReference type="InterPro" id="IPR002052">
    <property type="entry name" value="DNA_methylase_N6_adenine_CS"/>
</dbReference>
<comment type="catalytic activity">
    <reaction evidence="5">
        <text>a 2'-deoxyadenosine in DNA + S-adenosyl-L-methionine = an N(6)-methyl-2'-deoxyadenosine in DNA + S-adenosyl-L-homocysteine + H(+)</text>
        <dbReference type="Rhea" id="RHEA:15197"/>
        <dbReference type="Rhea" id="RHEA-COMP:12418"/>
        <dbReference type="Rhea" id="RHEA-COMP:12419"/>
        <dbReference type="ChEBI" id="CHEBI:15378"/>
        <dbReference type="ChEBI" id="CHEBI:57856"/>
        <dbReference type="ChEBI" id="CHEBI:59789"/>
        <dbReference type="ChEBI" id="CHEBI:90615"/>
        <dbReference type="ChEBI" id="CHEBI:90616"/>
        <dbReference type="EC" id="2.1.1.72"/>
    </reaction>
</comment>
<proteinExistence type="predicted"/>
<accession>A0AAE4JZ89</accession>
<dbReference type="PRINTS" id="PR00507">
    <property type="entry name" value="N12N6MTFRASE"/>
</dbReference>
<dbReference type="PROSITE" id="PS00092">
    <property type="entry name" value="N6_MTASE"/>
    <property type="match status" value="1"/>
</dbReference>
<dbReference type="RefSeq" id="WP_322877832.1">
    <property type="nucleotide sequence ID" value="NZ_JAVMIP010000004.1"/>
</dbReference>
<dbReference type="EC" id="2.1.1.72" evidence="1"/>
<dbReference type="InterPro" id="IPR050953">
    <property type="entry name" value="N4_N6_ade-DNA_methylase"/>
</dbReference>
<protein>
    <recommendedName>
        <fullName evidence="1">site-specific DNA-methyltransferase (adenine-specific)</fullName>
        <ecNumber evidence="1">2.1.1.72</ecNumber>
    </recommendedName>
</protein>